<comment type="subunit">
    <text evidence="5">Binds to RNA polymerase II (RNAPII).</text>
</comment>
<sequence>MNKEECGKNSSVVSVELYTHHRSIQNIVKKLQEADLQLTAVHLVDSHYCNDPGKFIAVALTSLSTMLWMELPHVNVLSKVDIIEKYGRLHYNFDFYTDVLDLKFLVDQLADDPFMAKFKKLNIALTGIIEDYSLVSFVPLNIQEKRSMFNVLSAADKANGYIFGQNEERNIFSLLSVAMRANLDSCEEGEVQDISE</sequence>
<organism evidence="6 7">
    <name type="scientific">Limulus polyphemus</name>
    <name type="common">Atlantic horseshoe crab</name>
    <dbReference type="NCBI Taxonomy" id="6850"/>
    <lineage>
        <taxon>Eukaryota</taxon>
        <taxon>Metazoa</taxon>
        <taxon>Ecdysozoa</taxon>
        <taxon>Arthropoda</taxon>
        <taxon>Chelicerata</taxon>
        <taxon>Merostomata</taxon>
        <taxon>Xiphosura</taxon>
        <taxon>Limulidae</taxon>
        <taxon>Limulus</taxon>
    </lineage>
</organism>
<comment type="function">
    <text evidence="5">Small GTPase required for proper localization of RNA polymerase II and III (RNAPII and RNAPIII). May act at an RNAP assembly step prior to nuclear import.</text>
</comment>
<reference evidence="7" key="1">
    <citation type="submission" date="2025-08" db="UniProtKB">
        <authorList>
            <consortium name="RefSeq"/>
        </authorList>
    </citation>
    <scope>IDENTIFICATION</scope>
    <source>
        <tissue evidence="7">Muscle</tissue>
    </source>
</reference>
<dbReference type="Proteomes" id="UP000694941">
    <property type="component" value="Unplaced"/>
</dbReference>
<dbReference type="PANTHER" id="PTHR21231">
    <property type="entry name" value="XPA-BINDING PROTEIN 1-RELATED"/>
    <property type="match status" value="1"/>
</dbReference>
<keyword evidence="4 5" id="KW-0342">GTP-binding</keyword>
<evidence type="ECO:0000256" key="3">
    <source>
        <dbReference type="ARBA" id="ARBA00022801"/>
    </source>
</evidence>
<evidence type="ECO:0000256" key="2">
    <source>
        <dbReference type="ARBA" id="ARBA00022741"/>
    </source>
</evidence>
<evidence type="ECO:0000313" key="7">
    <source>
        <dbReference type="RefSeq" id="XP_013787377.1"/>
    </source>
</evidence>
<evidence type="ECO:0000313" key="6">
    <source>
        <dbReference type="Proteomes" id="UP000694941"/>
    </source>
</evidence>
<dbReference type="Gene3D" id="3.40.50.300">
    <property type="entry name" value="P-loop containing nucleotide triphosphate hydrolases"/>
    <property type="match status" value="1"/>
</dbReference>
<gene>
    <name evidence="7" type="primary">LOC106471325</name>
</gene>
<comment type="similarity">
    <text evidence="1 5">Belongs to the GPN-loop GTPase family.</text>
</comment>
<dbReference type="PANTHER" id="PTHR21231:SF3">
    <property type="entry name" value="GPN-LOOP GTPASE 2"/>
    <property type="match status" value="1"/>
</dbReference>
<dbReference type="InterPro" id="IPR027417">
    <property type="entry name" value="P-loop_NTPase"/>
</dbReference>
<keyword evidence="6" id="KW-1185">Reference proteome</keyword>
<keyword evidence="2 5" id="KW-0547">Nucleotide-binding</keyword>
<evidence type="ECO:0000256" key="4">
    <source>
        <dbReference type="ARBA" id="ARBA00023134"/>
    </source>
</evidence>
<dbReference type="RefSeq" id="XP_013787377.1">
    <property type="nucleotide sequence ID" value="XM_013931923.2"/>
</dbReference>
<name>A0ABM1BRQ7_LIMPO</name>
<protein>
    <recommendedName>
        <fullName evidence="5">GPN-loop GTPase 2</fullName>
    </recommendedName>
</protein>
<evidence type="ECO:0000256" key="5">
    <source>
        <dbReference type="RuleBase" id="RU365059"/>
    </source>
</evidence>
<dbReference type="GeneID" id="106471325"/>
<accession>A0ABM1BRQ7</accession>
<evidence type="ECO:0000256" key="1">
    <source>
        <dbReference type="ARBA" id="ARBA00005290"/>
    </source>
</evidence>
<dbReference type="InterPro" id="IPR004130">
    <property type="entry name" value="Gpn"/>
</dbReference>
<dbReference type="SUPFAM" id="SSF52540">
    <property type="entry name" value="P-loop containing nucleoside triphosphate hydrolases"/>
    <property type="match status" value="1"/>
</dbReference>
<proteinExistence type="inferred from homology"/>
<keyword evidence="3 5" id="KW-0378">Hydrolase</keyword>
<dbReference type="Pfam" id="PF03029">
    <property type="entry name" value="ATP_bind_1"/>
    <property type="match status" value="1"/>
</dbReference>